<comment type="caution">
    <text evidence="1">The sequence shown here is derived from an EMBL/GenBank/DDBJ whole genome shotgun (WGS) entry which is preliminary data.</text>
</comment>
<gene>
    <name evidence="1" type="ORF">FHR38_004480</name>
</gene>
<evidence type="ECO:0000313" key="2">
    <source>
        <dbReference type="Proteomes" id="UP000578819"/>
    </source>
</evidence>
<keyword evidence="2" id="KW-1185">Reference proteome</keyword>
<dbReference type="Proteomes" id="UP000578819">
    <property type="component" value="Unassembled WGS sequence"/>
</dbReference>
<dbReference type="RefSeq" id="WP_221449119.1">
    <property type="nucleotide sequence ID" value="NZ_JACHJW010000001.1"/>
</dbReference>
<accession>A0A7W7SUV8</accession>
<sequence length="67" mass="7301">MAVHHELVFGDTIVAAMLANGWAEGNSADYRPELGLDSHQLFTFIGATQTAEWDDLVTYYGGDPNEA</sequence>
<protein>
    <submittedName>
        <fullName evidence="1">Uncharacterized protein</fullName>
    </submittedName>
</protein>
<name>A0A7W7SUV8_9ACTN</name>
<dbReference type="AlphaFoldDB" id="A0A7W7SUV8"/>
<reference evidence="1 2" key="1">
    <citation type="submission" date="2020-08" db="EMBL/GenBank/DDBJ databases">
        <title>Sequencing the genomes of 1000 actinobacteria strains.</title>
        <authorList>
            <person name="Klenk H.-P."/>
        </authorList>
    </citation>
    <scope>NUCLEOTIDE SEQUENCE [LARGE SCALE GENOMIC DNA]</scope>
    <source>
        <strain evidence="1 2">DSM 45886</strain>
    </source>
</reference>
<proteinExistence type="predicted"/>
<organism evidence="1 2">
    <name type="scientific">Micromonospora polyrhachis</name>
    <dbReference type="NCBI Taxonomy" id="1282883"/>
    <lineage>
        <taxon>Bacteria</taxon>
        <taxon>Bacillati</taxon>
        <taxon>Actinomycetota</taxon>
        <taxon>Actinomycetes</taxon>
        <taxon>Micromonosporales</taxon>
        <taxon>Micromonosporaceae</taxon>
        <taxon>Micromonospora</taxon>
    </lineage>
</organism>
<evidence type="ECO:0000313" key="1">
    <source>
        <dbReference type="EMBL" id="MBB4960747.1"/>
    </source>
</evidence>
<dbReference type="EMBL" id="JACHJW010000001">
    <property type="protein sequence ID" value="MBB4960747.1"/>
    <property type="molecule type" value="Genomic_DNA"/>
</dbReference>